<sequence>MSTPAARRPLDRNRVVAAAIGLADEHGFDAISMRRVAERLEVTPMALYKHVARRSQLTDDMLDALLAGIPDAERGADWRTNVRARVMAARALLAAHPWARDAIETSPLATPRVLAHMDALMAAMFDGGLSADLVHHAMHALSTRMWGFTRDVMPTPQVPEDPEQRAKAMAGYARSYPAIVRMATTAPGAGEHCDDDAEFAFALDLLLEGVERRRLDGWTSGR</sequence>
<dbReference type="AlphaFoldDB" id="A0A1I6HSD2"/>
<dbReference type="Gene3D" id="1.10.10.60">
    <property type="entry name" value="Homeodomain-like"/>
    <property type="match status" value="1"/>
</dbReference>
<dbReference type="InterPro" id="IPR050109">
    <property type="entry name" value="HTH-type_TetR-like_transc_reg"/>
</dbReference>
<dbReference type="PANTHER" id="PTHR30055:SF151">
    <property type="entry name" value="TRANSCRIPTIONAL REGULATORY PROTEIN"/>
    <property type="match status" value="1"/>
</dbReference>
<keyword evidence="1" id="KW-0678">Repressor</keyword>
<dbReference type="EMBL" id="FOYR01000002">
    <property type="protein sequence ID" value="SFR57334.1"/>
    <property type="molecule type" value="Genomic_DNA"/>
</dbReference>
<keyword evidence="3 5" id="KW-0238">DNA-binding</keyword>
<dbReference type="InterPro" id="IPR036271">
    <property type="entry name" value="Tet_transcr_reg_TetR-rel_C_sf"/>
</dbReference>
<proteinExistence type="predicted"/>
<name>A0A1I6HSD2_9MICO</name>
<dbReference type="Gene3D" id="1.10.357.10">
    <property type="entry name" value="Tetracycline Repressor, domain 2"/>
    <property type="match status" value="1"/>
</dbReference>
<evidence type="ECO:0000256" key="3">
    <source>
        <dbReference type="ARBA" id="ARBA00023125"/>
    </source>
</evidence>
<dbReference type="GO" id="GO:0003700">
    <property type="term" value="F:DNA-binding transcription factor activity"/>
    <property type="evidence" value="ECO:0007669"/>
    <property type="project" value="TreeGrafter"/>
</dbReference>
<keyword evidence="4" id="KW-0804">Transcription</keyword>
<reference evidence="8" key="1">
    <citation type="submission" date="2016-10" db="EMBL/GenBank/DDBJ databases">
        <authorList>
            <person name="Varghese N."/>
            <person name="Submissions S."/>
        </authorList>
    </citation>
    <scope>NUCLEOTIDE SEQUENCE [LARGE SCALE GENOMIC DNA]</scope>
    <source>
        <strain evidence="8">CL127</strain>
    </source>
</reference>
<dbReference type="Pfam" id="PF00440">
    <property type="entry name" value="TetR_N"/>
    <property type="match status" value="1"/>
</dbReference>
<dbReference type="Pfam" id="PF02909">
    <property type="entry name" value="TetR_C_1"/>
    <property type="match status" value="1"/>
</dbReference>
<evidence type="ECO:0000256" key="4">
    <source>
        <dbReference type="ARBA" id="ARBA00023163"/>
    </source>
</evidence>
<dbReference type="Proteomes" id="UP000198877">
    <property type="component" value="Unassembled WGS sequence"/>
</dbReference>
<feature type="domain" description="HTH tetR-type" evidence="6">
    <location>
        <begin position="9"/>
        <end position="69"/>
    </location>
</feature>
<dbReference type="PROSITE" id="PS50977">
    <property type="entry name" value="HTH_TETR_2"/>
    <property type="match status" value="1"/>
</dbReference>
<dbReference type="PRINTS" id="PR00400">
    <property type="entry name" value="TETREPRESSOR"/>
</dbReference>
<evidence type="ECO:0000256" key="2">
    <source>
        <dbReference type="ARBA" id="ARBA00023015"/>
    </source>
</evidence>
<dbReference type="SUPFAM" id="SSF48498">
    <property type="entry name" value="Tetracyclin repressor-like, C-terminal domain"/>
    <property type="match status" value="1"/>
</dbReference>
<dbReference type="PANTHER" id="PTHR30055">
    <property type="entry name" value="HTH-TYPE TRANSCRIPTIONAL REGULATOR RUTR"/>
    <property type="match status" value="1"/>
</dbReference>
<dbReference type="GO" id="GO:0046677">
    <property type="term" value="P:response to antibiotic"/>
    <property type="evidence" value="ECO:0007669"/>
    <property type="project" value="InterPro"/>
</dbReference>
<dbReference type="InterPro" id="IPR003012">
    <property type="entry name" value="Tet_transcr_reg_TetR"/>
</dbReference>
<dbReference type="InterPro" id="IPR001647">
    <property type="entry name" value="HTH_TetR"/>
</dbReference>
<dbReference type="RefSeq" id="WP_245762960.1">
    <property type="nucleotide sequence ID" value="NZ_CBFSJS010000087.1"/>
</dbReference>
<evidence type="ECO:0000313" key="8">
    <source>
        <dbReference type="Proteomes" id="UP000198877"/>
    </source>
</evidence>
<dbReference type="SUPFAM" id="SSF46689">
    <property type="entry name" value="Homeodomain-like"/>
    <property type="match status" value="1"/>
</dbReference>
<evidence type="ECO:0000256" key="5">
    <source>
        <dbReference type="PROSITE-ProRule" id="PRU00335"/>
    </source>
</evidence>
<evidence type="ECO:0000313" key="7">
    <source>
        <dbReference type="EMBL" id="SFR57334.1"/>
    </source>
</evidence>
<organism evidence="7 8">
    <name type="scientific">Microbacterium azadirachtae</name>
    <dbReference type="NCBI Taxonomy" id="582680"/>
    <lineage>
        <taxon>Bacteria</taxon>
        <taxon>Bacillati</taxon>
        <taxon>Actinomycetota</taxon>
        <taxon>Actinomycetes</taxon>
        <taxon>Micrococcales</taxon>
        <taxon>Microbacteriaceae</taxon>
        <taxon>Microbacterium</taxon>
    </lineage>
</organism>
<feature type="DNA-binding region" description="H-T-H motif" evidence="5">
    <location>
        <begin position="32"/>
        <end position="51"/>
    </location>
</feature>
<keyword evidence="2" id="KW-0805">Transcription regulation</keyword>
<dbReference type="GO" id="GO:0045892">
    <property type="term" value="P:negative regulation of DNA-templated transcription"/>
    <property type="evidence" value="ECO:0007669"/>
    <property type="project" value="InterPro"/>
</dbReference>
<protein>
    <submittedName>
        <fullName evidence="7">DNA-binding transcriptional regulator, AcrR family</fullName>
    </submittedName>
</protein>
<accession>A0A1I6HSD2</accession>
<evidence type="ECO:0000259" key="6">
    <source>
        <dbReference type="PROSITE" id="PS50977"/>
    </source>
</evidence>
<dbReference type="GO" id="GO:0000976">
    <property type="term" value="F:transcription cis-regulatory region binding"/>
    <property type="evidence" value="ECO:0007669"/>
    <property type="project" value="TreeGrafter"/>
</dbReference>
<dbReference type="InterPro" id="IPR009057">
    <property type="entry name" value="Homeodomain-like_sf"/>
</dbReference>
<evidence type="ECO:0000256" key="1">
    <source>
        <dbReference type="ARBA" id="ARBA00022491"/>
    </source>
</evidence>
<dbReference type="InterPro" id="IPR004111">
    <property type="entry name" value="Repressor_TetR_C"/>
</dbReference>
<gene>
    <name evidence="7" type="ORF">SAMN04488591_2091</name>
</gene>